<evidence type="ECO:0000256" key="1">
    <source>
        <dbReference type="SAM" id="MobiDB-lite"/>
    </source>
</evidence>
<dbReference type="EMBL" id="CP003538">
    <property type="protein sequence ID" value="AGH97284.1"/>
    <property type="molecule type" value="Genomic_DNA"/>
</dbReference>
<evidence type="ECO:0000313" key="4">
    <source>
        <dbReference type="Proteomes" id="UP000011932"/>
    </source>
</evidence>
<dbReference type="InterPro" id="IPR050767">
    <property type="entry name" value="Sel1_AlgK"/>
</dbReference>
<dbReference type="KEGG" id="man:A11S_457"/>
<proteinExistence type="predicted"/>
<reference evidence="3 4" key="1">
    <citation type="journal article" date="2013" name="ISME J.">
        <title>By their genes ye shall know them: genomic signatures of predatory bacteria.</title>
        <authorList>
            <person name="Pasternak Z."/>
            <person name="Pietrokovski S."/>
            <person name="Rotem O."/>
            <person name="Gophna U."/>
            <person name="Lurie-Weinberger M.N."/>
            <person name="Jurkevitch E."/>
        </authorList>
    </citation>
    <scope>NUCLEOTIDE SEQUENCE [LARGE SCALE GENOMIC DNA]</scope>
    <source>
        <strain evidence="3">EPB</strain>
    </source>
</reference>
<dbReference type="HOGENOM" id="CLU_506054_0_0_5"/>
<dbReference type="Proteomes" id="UP000011932">
    <property type="component" value="Chromosome"/>
</dbReference>
<accession>M4VVQ7</accession>
<dbReference type="PANTHER" id="PTHR11102">
    <property type="entry name" value="SEL-1-LIKE PROTEIN"/>
    <property type="match status" value="1"/>
</dbReference>
<evidence type="ECO:0008006" key="5">
    <source>
        <dbReference type="Google" id="ProtNLM"/>
    </source>
</evidence>
<dbReference type="AlphaFoldDB" id="M4VVQ7"/>
<feature type="region of interest" description="Disordered" evidence="1">
    <location>
        <begin position="1"/>
        <end position="22"/>
    </location>
</feature>
<dbReference type="InterPro" id="IPR011990">
    <property type="entry name" value="TPR-like_helical_dom_sf"/>
</dbReference>
<dbReference type="SMART" id="SM00671">
    <property type="entry name" value="SEL1"/>
    <property type="match status" value="3"/>
</dbReference>
<feature type="transmembrane region" description="Helical" evidence="2">
    <location>
        <begin position="109"/>
        <end position="130"/>
    </location>
</feature>
<dbReference type="OrthoDB" id="9816559at2"/>
<evidence type="ECO:0000313" key="3">
    <source>
        <dbReference type="EMBL" id="AGH97284.1"/>
    </source>
</evidence>
<dbReference type="GO" id="GO:0036503">
    <property type="term" value="P:ERAD pathway"/>
    <property type="evidence" value="ECO:0007669"/>
    <property type="project" value="TreeGrafter"/>
</dbReference>
<dbReference type="Gene3D" id="1.25.40.10">
    <property type="entry name" value="Tetratricopeptide repeat domain"/>
    <property type="match status" value="2"/>
</dbReference>
<feature type="compositionally biased region" description="Polar residues" evidence="1">
    <location>
        <begin position="1"/>
        <end position="16"/>
    </location>
</feature>
<dbReference type="SUPFAM" id="SSF81901">
    <property type="entry name" value="HCP-like"/>
    <property type="match status" value="2"/>
</dbReference>
<feature type="transmembrane region" description="Helical" evidence="2">
    <location>
        <begin position="60"/>
        <end position="88"/>
    </location>
</feature>
<dbReference type="RefSeq" id="WP_015466841.1">
    <property type="nucleotide sequence ID" value="NC_020812.1"/>
</dbReference>
<name>M4VVQ7_9BACT</name>
<feature type="transmembrane region" description="Helical" evidence="2">
    <location>
        <begin position="30"/>
        <end position="54"/>
    </location>
</feature>
<sequence length="543" mass="55281">MTDTPNTQNVDNNDNAPQPRKGWKQKGLSIGFNIASGFAVAAMLAKFGVVGAVLTAAMPVAAPAIAVTAATIVLTGVLTGLGTSALRYGYDRVTTGKASMTTMDVVKRMGWSMIGGALFFGANELIGSFFGAPDMSASTPDAAPQAAVTPDAATVEPAAGDTIVTTDVECEDAVAKAAEVLAKENDLTPCADEALHLAQAGSAQATKDLGLFFLSGYEGVPVDTAMAVDLLKQAATAGNEQAIQDLAYLEFHGKAGFVANPGEALKAMMTVDTATAREFVAQWTAMGIEVPADTVAPVVDAPVVEAPVVETPVVDAPVVDAPVADVPAADAVAPDAPQTDVAAADVDCVDPVAKAAVIMAAETDLTPCAEESLKMAQAGNAQGVKDLAAFFLNGTDGLPKDPALGVELLKGAAEAGNVQAQVDLAYLQYHGLHGVEGGKDAALAAMQDIKSAAAREFVSAWTGQAVEGSGDMVLDISADAKGNMVIDIDAGNEKVLSQSCIFSMAANGTGTVDCAIETKAGVKTIQAIIEDCDKMFPSLKPAF</sequence>
<organism evidence="3 4">
    <name type="scientific">Micavibrio aeruginosavorus EPB</name>
    <dbReference type="NCBI Taxonomy" id="349215"/>
    <lineage>
        <taxon>Bacteria</taxon>
        <taxon>Pseudomonadati</taxon>
        <taxon>Bdellovibrionota</taxon>
        <taxon>Bdellovibrionia</taxon>
        <taxon>Bdellovibrionales</taxon>
        <taxon>Pseudobdellovibrionaceae</taxon>
        <taxon>Micavibrio</taxon>
    </lineage>
</organism>
<keyword evidence="2" id="KW-1133">Transmembrane helix</keyword>
<protein>
    <recommendedName>
        <fullName evidence="5">Sel1 repeat family protein</fullName>
    </recommendedName>
</protein>
<gene>
    <name evidence="3" type="ORF">A11S_457</name>
</gene>
<keyword evidence="2" id="KW-0472">Membrane</keyword>
<evidence type="ECO:0000256" key="2">
    <source>
        <dbReference type="SAM" id="Phobius"/>
    </source>
</evidence>
<keyword evidence="2" id="KW-0812">Transmembrane</keyword>
<dbReference type="InterPro" id="IPR006597">
    <property type="entry name" value="Sel1-like"/>
</dbReference>
<dbReference type="Pfam" id="PF08238">
    <property type="entry name" value="Sel1"/>
    <property type="match status" value="3"/>
</dbReference>
<dbReference type="PANTHER" id="PTHR11102:SF147">
    <property type="entry name" value="SEL1L ADAPTOR SUBUNIT OF ERAD E3 UBIQUITIN LIGASE"/>
    <property type="match status" value="1"/>
</dbReference>